<feature type="compositionally biased region" description="Low complexity" evidence="4">
    <location>
        <begin position="839"/>
        <end position="858"/>
    </location>
</feature>
<dbReference type="SMART" id="SM00248">
    <property type="entry name" value="ANK"/>
    <property type="match status" value="6"/>
</dbReference>
<dbReference type="PANTHER" id="PTHR24147:SF53">
    <property type="entry name" value="ANKYRIN REPEAT DOMAIN 26"/>
    <property type="match status" value="1"/>
</dbReference>
<proteinExistence type="predicted"/>
<evidence type="ECO:0000256" key="1">
    <source>
        <dbReference type="ARBA" id="ARBA00023054"/>
    </source>
</evidence>
<dbReference type="SUPFAM" id="SSF48403">
    <property type="entry name" value="Ankyrin repeat"/>
    <property type="match status" value="1"/>
</dbReference>
<feature type="region of interest" description="Disordered" evidence="4">
    <location>
        <begin position="577"/>
        <end position="1083"/>
    </location>
</feature>
<feature type="compositionally biased region" description="Acidic residues" evidence="4">
    <location>
        <begin position="1114"/>
        <end position="1123"/>
    </location>
</feature>
<feature type="compositionally biased region" description="Basic and acidic residues" evidence="4">
    <location>
        <begin position="653"/>
        <end position="667"/>
    </location>
</feature>
<feature type="compositionally biased region" description="Pro residues" evidence="4">
    <location>
        <begin position="813"/>
        <end position="822"/>
    </location>
</feature>
<feature type="compositionally biased region" description="Acidic residues" evidence="4">
    <location>
        <begin position="1362"/>
        <end position="1383"/>
    </location>
</feature>
<feature type="compositionally biased region" description="Basic and acidic residues" evidence="4">
    <location>
        <begin position="385"/>
        <end position="394"/>
    </location>
</feature>
<feature type="compositionally biased region" description="Basic and acidic residues" evidence="4">
    <location>
        <begin position="1935"/>
        <end position="1957"/>
    </location>
</feature>
<feature type="domain" description="CCDC144C-like coiled-coil" evidence="5">
    <location>
        <begin position="1795"/>
        <end position="2278"/>
    </location>
</feature>
<feature type="compositionally biased region" description="Basic and acidic residues" evidence="4">
    <location>
        <begin position="693"/>
        <end position="702"/>
    </location>
</feature>
<feature type="region of interest" description="Disordered" evidence="4">
    <location>
        <begin position="293"/>
        <end position="331"/>
    </location>
</feature>
<feature type="compositionally biased region" description="Polar residues" evidence="4">
    <location>
        <begin position="875"/>
        <end position="890"/>
    </location>
</feature>
<feature type="compositionally biased region" description="Low complexity" evidence="4">
    <location>
        <begin position="779"/>
        <end position="791"/>
    </location>
</feature>
<evidence type="ECO:0000313" key="7">
    <source>
        <dbReference type="Proteomes" id="UP000281406"/>
    </source>
</evidence>
<dbReference type="EMBL" id="RJVU01072345">
    <property type="protein sequence ID" value="ROI37083.1"/>
    <property type="molecule type" value="Genomic_DNA"/>
</dbReference>
<feature type="compositionally biased region" description="Basic residues" evidence="4">
    <location>
        <begin position="1"/>
        <end position="12"/>
    </location>
</feature>
<organism evidence="6 7">
    <name type="scientific">Anabarilius grahami</name>
    <name type="common">Kanglang fish</name>
    <name type="synonym">Barilius grahami</name>
    <dbReference type="NCBI Taxonomy" id="495550"/>
    <lineage>
        <taxon>Eukaryota</taxon>
        <taxon>Metazoa</taxon>
        <taxon>Chordata</taxon>
        <taxon>Craniata</taxon>
        <taxon>Vertebrata</taxon>
        <taxon>Euteleostomi</taxon>
        <taxon>Actinopterygii</taxon>
        <taxon>Neopterygii</taxon>
        <taxon>Teleostei</taxon>
        <taxon>Ostariophysi</taxon>
        <taxon>Cypriniformes</taxon>
        <taxon>Xenocyprididae</taxon>
        <taxon>Xenocypridinae</taxon>
        <taxon>Xenocypridinae incertae sedis</taxon>
        <taxon>Anabarilius</taxon>
    </lineage>
</organism>
<feature type="region of interest" description="Disordered" evidence="4">
    <location>
        <begin position="479"/>
        <end position="533"/>
    </location>
</feature>
<dbReference type="InterPro" id="IPR050657">
    <property type="entry name" value="Ankyrin_repeat_domain"/>
</dbReference>
<evidence type="ECO:0000256" key="4">
    <source>
        <dbReference type="SAM" id="MobiDB-lite"/>
    </source>
</evidence>
<keyword evidence="1 3" id="KW-0175">Coiled coil</keyword>
<feature type="compositionally biased region" description="Acidic residues" evidence="4">
    <location>
        <begin position="719"/>
        <end position="730"/>
    </location>
</feature>
<feature type="compositionally biased region" description="Polar residues" evidence="4">
    <location>
        <begin position="1272"/>
        <end position="1283"/>
    </location>
</feature>
<dbReference type="Pfam" id="PF14915">
    <property type="entry name" value="CCDC144C"/>
    <property type="match status" value="1"/>
</dbReference>
<dbReference type="Proteomes" id="UP000281406">
    <property type="component" value="Unassembled WGS sequence"/>
</dbReference>
<feature type="compositionally biased region" description="Basic and acidic residues" evidence="4">
    <location>
        <begin position="1307"/>
        <end position="1325"/>
    </location>
</feature>
<evidence type="ECO:0000313" key="6">
    <source>
        <dbReference type="EMBL" id="ROI37083.1"/>
    </source>
</evidence>
<feature type="compositionally biased region" description="Acidic residues" evidence="4">
    <location>
        <begin position="520"/>
        <end position="532"/>
    </location>
</feature>
<feature type="coiled-coil region" evidence="3">
    <location>
        <begin position="2202"/>
        <end position="2474"/>
    </location>
</feature>
<dbReference type="PRINTS" id="PR01415">
    <property type="entry name" value="ANKYRIN"/>
</dbReference>
<feature type="compositionally biased region" description="Acidic residues" evidence="4">
    <location>
        <begin position="395"/>
        <end position="408"/>
    </location>
</feature>
<feature type="compositionally biased region" description="Basic and acidic residues" evidence="4">
    <location>
        <begin position="1598"/>
        <end position="1618"/>
    </location>
</feature>
<keyword evidence="2" id="KW-0040">ANK repeat</keyword>
<feature type="compositionally biased region" description="Basic and acidic residues" evidence="4">
    <location>
        <begin position="1517"/>
        <end position="1537"/>
    </location>
</feature>
<feature type="repeat" description="ANK" evidence="2">
    <location>
        <begin position="130"/>
        <end position="162"/>
    </location>
</feature>
<feature type="region of interest" description="Disordered" evidence="4">
    <location>
        <begin position="1933"/>
        <end position="1957"/>
    </location>
</feature>
<feature type="compositionally biased region" description="Basic and acidic residues" evidence="4">
    <location>
        <begin position="1208"/>
        <end position="1218"/>
    </location>
</feature>
<feature type="compositionally biased region" description="Basic and acidic residues" evidence="4">
    <location>
        <begin position="2028"/>
        <end position="2059"/>
    </location>
</feature>
<feature type="compositionally biased region" description="Acidic residues" evidence="4">
    <location>
        <begin position="1017"/>
        <end position="1026"/>
    </location>
</feature>
<feature type="region of interest" description="Disordered" evidence="4">
    <location>
        <begin position="1113"/>
        <end position="1326"/>
    </location>
</feature>
<feature type="compositionally biased region" description="Basic and acidic residues" evidence="4">
    <location>
        <begin position="940"/>
        <end position="957"/>
    </location>
</feature>
<evidence type="ECO:0000256" key="3">
    <source>
        <dbReference type="SAM" id="Coils"/>
    </source>
</evidence>
<feature type="compositionally biased region" description="Acidic residues" evidence="4">
    <location>
        <begin position="1452"/>
        <end position="1462"/>
    </location>
</feature>
<feature type="region of interest" description="Disordered" evidence="4">
    <location>
        <begin position="357"/>
        <end position="463"/>
    </location>
</feature>
<feature type="compositionally biased region" description="Low complexity" evidence="4">
    <location>
        <begin position="1124"/>
        <end position="1135"/>
    </location>
</feature>
<feature type="compositionally biased region" description="Acidic residues" evidence="4">
    <location>
        <begin position="966"/>
        <end position="988"/>
    </location>
</feature>
<feature type="region of interest" description="Disordered" evidence="4">
    <location>
        <begin position="1896"/>
        <end position="1917"/>
    </location>
</feature>
<keyword evidence="7" id="KW-1185">Reference proteome</keyword>
<feature type="compositionally biased region" description="Acidic residues" evidence="4">
    <location>
        <begin position="1296"/>
        <end position="1306"/>
    </location>
</feature>
<reference evidence="6 7" key="1">
    <citation type="submission" date="2018-10" db="EMBL/GenBank/DDBJ databases">
        <title>Genome assembly for a Yunnan-Guizhou Plateau 3E fish, Anabarilius grahami (Regan), and its evolutionary and genetic applications.</title>
        <authorList>
            <person name="Jiang W."/>
        </authorList>
    </citation>
    <scope>NUCLEOTIDE SEQUENCE [LARGE SCALE GENOMIC DNA]</scope>
    <source>
        <strain evidence="6">AG-KIZ</strain>
        <tissue evidence="6">Muscle</tissue>
    </source>
</reference>
<dbReference type="Pfam" id="PF12796">
    <property type="entry name" value="Ank_2"/>
    <property type="match status" value="2"/>
</dbReference>
<feature type="repeat" description="ANK" evidence="2">
    <location>
        <begin position="163"/>
        <end position="195"/>
    </location>
</feature>
<evidence type="ECO:0000259" key="5">
    <source>
        <dbReference type="Pfam" id="PF14915"/>
    </source>
</evidence>
<dbReference type="PANTHER" id="PTHR24147">
    <property type="entry name" value="ANKYRIN REPEAT DOMAIN 36-RELATED"/>
    <property type="match status" value="1"/>
</dbReference>
<evidence type="ECO:0000256" key="2">
    <source>
        <dbReference type="PROSITE-ProRule" id="PRU00023"/>
    </source>
</evidence>
<dbReference type="InterPro" id="IPR039497">
    <property type="entry name" value="CC144C-like_CC_dom"/>
</dbReference>
<feature type="repeat" description="ANK" evidence="2">
    <location>
        <begin position="64"/>
        <end position="96"/>
    </location>
</feature>
<comment type="caution">
    <text evidence="6">The sequence shown here is derived from an EMBL/GenBank/DDBJ whole genome shotgun (WGS) entry which is preliminary data.</text>
</comment>
<feature type="compositionally biased region" description="Basic and acidic residues" evidence="4">
    <location>
        <begin position="510"/>
        <end position="519"/>
    </location>
</feature>
<dbReference type="PROSITE" id="PS50088">
    <property type="entry name" value="ANK_REPEAT"/>
    <property type="match status" value="4"/>
</dbReference>
<feature type="compositionally biased region" description="Basic and acidic residues" evidence="4">
    <location>
        <begin position="1165"/>
        <end position="1179"/>
    </location>
</feature>
<accession>A0A3N0XIQ0</accession>
<feature type="region of interest" description="Disordered" evidence="4">
    <location>
        <begin position="2026"/>
        <end position="2067"/>
    </location>
</feature>
<dbReference type="OrthoDB" id="366390at2759"/>
<dbReference type="InterPro" id="IPR002110">
    <property type="entry name" value="Ankyrin_rpt"/>
</dbReference>
<dbReference type="PROSITE" id="PS50297">
    <property type="entry name" value="ANK_REP_REGION"/>
    <property type="match status" value="4"/>
</dbReference>
<dbReference type="Gene3D" id="1.25.40.20">
    <property type="entry name" value="Ankyrin repeat-containing domain"/>
    <property type="match status" value="2"/>
</dbReference>
<feature type="compositionally biased region" description="Polar residues" evidence="4">
    <location>
        <begin position="489"/>
        <end position="509"/>
    </location>
</feature>
<feature type="compositionally biased region" description="Acidic residues" evidence="4">
    <location>
        <begin position="756"/>
        <end position="768"/>
    </location>
</feature>
<feature type="compositionally biased region" description="Basic and acidic residues" evidence="4">
    <location>
        <begin position="1348"/>
        <end position="1361"/>
    </location>
</feature>
<feature type="compositionally biased region" description="Basic and acidic residues" evidence="4">
    <location>
        <begin position="429"/>
        <end position="450"/>
    </location>
</feature>
<dbReference type="InterPro" id="IPR036770">
    <property type="entry name" value="Ankyrin_rpt-contain_sf"/>
</dbReference>
<sequence length="2700" mass="303163">MKKIFNFKKKKGSPSPSETASVLSASYDVKEKDLGKVHKAAFSGDVAKLRQLAKKNDLNQLDKENRTALHIACACGHTDVVQFLVESKVKLNLCDNQNRSALMKAVQCEQDRSVSLLLEHEADPNLVDINGNTALHLAARIPSLPMALQLLEHSANINAQNKDGNTPLMLAVMENHADMTELLLKEGADVNVKNQEQRSALMIVACNGQISMVRLLLQYDADITVKDDKGWSSDDYAVMNGHHACSHLIIEHGTKRRSLQSPSHFTSSKKKQASVLCSPGGIVAGLPLGVPALDKDDTEDNSHTDSISRASKSGAADSWPSSDDDDELDLSPKKQKVNLKKLISTSKREKIEVIADRDADKSWSGSESELDWQSELTELPSGSKQDVEGNKSPEDESEEDEEQSDEADENIKQPGWDKMEDSVLGDNPLEVRTDQEQEAPEKMDVKETIPEKPLFGGPIPRILDLDDGCLVSAVRVEARFSDEEDNEGANESPSPTSLPSVDRTSQRNLMESKNENHGDDDNDWEDDDDQDEELLRIEKNSLEVEASQGTTLVCEDAQLQDQTDDILLRPAEGIADLDTSSLDVPSASPKSKAITTADDDEDDWDDVDEEEEAQTKKPLNLFLTLLGQKEPESPEVSWESGSDKSVGTPEEDKDAKEMPSGEKDQHQEALVQDDNASKRSLLEPVEHLSQSPLHEEPVHMEHSDDDSEAIPVSMIVGQSDEDQSTSQDEDSQVKQMQYDFASGSVKVSEIDQISDVSDEESMVEECIDDASQPHTPNLSNSSPEHSTPSSPAQLEKPFLSGSPNPLKAMSPVPTSPKSPTNPSPKQSAGPSLQHSAATSPQNSSFSSRSPSPQHCSPSASTFIHFISQDLDQKSQEAVMNPESQRSSPNSHLEGDLSVEFADERLTEVIEPEPALQEEIPYTLIDEVDLTSDGEDDKEEELEKLHEQNESVKEERCTEQGSLQEEASTEDEEEEDVEEEEDEREEPEEMCEKSNVPQNGGTSEDKRRDFLSELGLEKEDENDDSPWDSESGSESPRKKQASGPHTPAKPHKSMSSICEENTEVLRNDEDDVGEKETEIPPKVIKREPVSVLSKLMDSKEANKKTDLMEELGLGDADDLEDASDWDSASTTSKASKNFPVHKLEEEPVFESPAASALPITPQQQEVDTREHEEASPERNKPTTSSTQPLPSPRSLNPNDRSKPRPLPRLRLDSNQRPESEESDWDTDTSSPAKTTNSLPNIAEPDAVQPKAEDDESENSSDPSESADQAREALQTSSVNINKPSNEPLKLPTSPREDEQDENTDEIPWEERYEKIWVENEKKETKSQYKNVAAELKEKFGELEHKELGDLLEQEWKETQQDNEKEEEEVEKEADEDDSSEEEGEPIVRPTARARSAILLPIPEQRESGLEDSQSESVHRTVSVEVSDAELPNDQHNPQIIPDVLADEAQQPENQEDGTDENEEANNGSKENCQRESESDIDEEPEELYRPPSLAENELKVPPKILEVPSSDSDEVDEGLWKSRLEGGKEQTDGMRGEHQPSALWDTGGSGEGAELDQGKGKKTDTNSGNPKPQQEGMADGRCLGREGSVSPRHLTRSPRSTDRAPPHGEEDEKEEEKKTVGSQARNLCVAPPLQGKPSRPATRHNGDLESVFDDSTLSELSEEDRRSPSSRRKKEQSTGELEMADDFEDLTQSSDTPTEELETPVSGYRNASLLFKQLDPSYLDSVSVVKLQNMFHEYERTIQRERDRHSRLADKTSQLEQERNELKLLLDEIRGSKSSLEHLRLELETDMNNLKFLLRQEQEKHQSALMLYNKTREQLQRKEEQQRAEAEERHKAELKVRSLELEIRALKNSIKQLEEDRDESQRLLSHERSARALHEELLNNHLRKQQDIEEENLRNLNKSNEAMSQLTEASDRERELMQQNRTLQDELNSARAELDRSQCHSRQEESRLAEERDALRERLEDTRRDMKLSEEALAQTVFQYNGQLGALKAECSMITAKLEHERQVRQQLEAEAEASRARLQGALQEAERCQASRTDAERTLQRDREEHQRAQEKHIFESSTQRDTIQSLSQKLSKAEARANSLENECHRNALTIAEKAVLLETLAREKDQAHAKLKELEATVLSEREQASRAGAKLEAMQERLAQTQSEGALLRQQLEEALNKGSAKDKAVTDVHQNFAEMLNQLRADGEERVHLVEERSNELAKTNGELREQNYKLEQEKAERETSLRQLQQELADCLKKLSMCEASLEVNTRYRNDLEEEKARTLKDMDRLKSKLQESEEVYVQAERRISQLKSSLGDKEREACSTAQKLEEALAASTGKEQTIRQLEEAVQRLEIENARLEATTKQQTNRIEALQKGVQEGAVVRNRLEDLVTNLQSSKMTLEEQLNREVQKQSMISHNAQDSQALWEEELKGRSRLGLRLSELEKEKGELTNQMELEKKKAKKLAEQKKSMDTRLEQEMKRNTDLQKEMYRKQHLQVELRRPDTISPHVHVHARVTKCFTVIQKQCIYYDFIRQFRKLPTSIECTVFANYPPPLSCTVFVKLLRWSNERLAEANTKLLSERQRSKSLLTSSIVNGSLGGPALDVASLGSVGAYGASLGPLNRSLGLGTPLLGTVGESQSNRVEAYLAKMQTELEKNISKELDYVTGELEGGSARMSPVGSASGSQNLNVTLEQKDPVSRATQQYLEVLKKNYMI</sequence>
<feature type="compositionally biased region" description="Basic and acidic residues" evidence="4">
    <location>
        <begin position="675"/>
        <end position="686"/>
    </location>
</feature>
<feature type="compositionally biased region" description="Acidic residues" evidence="4">
    <location>
        <begin position="597"/>
        <end position="612"/>
    </location>
</feature>
<protein>
    <submittedName>
        <fullName evidence="6">Ankyrin repeat domain-containing protein 26</fullName>
    </submittedName>
</protein>
<feature type="compositionally biased region" description="Acidic residues" evidence="4">
    <location>
        <begin position="925"/>
        <end position="939"/>
    </location>
</feature>
<feature type="compositionally biased region" description="Basic and acidic residues" evidence="4">
    <location>
        <begin position="409"/>
        <end position="421"/>
    </location>
</feature>
<feature type="region of interest" description="Disordered" evidence="4">
    <location>
        <begin position="1348"/>
        <end position="1704"/>
    </location>
</feature>
<feature type="repeat" description="ANK" evidence="2">
    <location>
        <begin position="196"/>
        <end position="228"/>
    </location>
</feature>
<dbReference type="Pfam" id="PF00023">
    <property type="entry name" value="Ank"/>
    <property type="match status" value="1"/>
</dbReference>
<feature type="compositionally biased region" description="Polar residues" evidence="4">
    <location>
        <begin position="828"/>
        <end position="838"/>
    </location>
</feature>
<feature type="compositionally biased region" description="Polar residues" evidence="4">
    <location>
        <begin position="374"/>
        <end position="384"/>
    </location>
</feature>
<feature type="compositionally biased region" description="Basic and acidic residues" evidence="4">
    <location>
        <begin position="1073"/>
        <end position="1083"/>
    </location>
</feature>
<gene>
    <name evidence="6" type="ORF">DPX16_3021</name>
</gene>
<feature type="region of interest" description="Disordered" evidence="4">
    <location>
        <begin position="1"/>
        <end position="22"/>
    </location>
</feature>
<feature type="compositionally biased region" description="Low complexity" evidence="4">
    <location>
        <begin position="1180"/>
        <end position="1193"/>
    </location>
</feature>
<feature type="compositionally biased region" description="Basic and acidic residues" evidence="4">
    <location>
        <begin position="1002"/>
        <end position="1016"/>
    </location>
</feature>
<name>A0A3N0XIQ0_ANAGA</name>
<feature type="compositionally biased region" description="Polar residues" evidence="4">
    <location>
        <begin position="1897"/>
        <end position="1911"/>
    </location>
</feature>